<reference evidence="1" key="1">
    <citation type="journal article" date="2020" name="Stud. Mycol.">
        <title>101 Dothideomycetes genomes: a test case for predicting lifestyles and emergence of pathogens.</title>
        <authorList>
            <person name="Haridas S."/>
            <person name="Albert R."/>
            <person name="Binder M."/>
            <person name="Bloem J."/>
            <person name="Labutti K."/>
            <person name="Salamov A."/>
            <person name="Andreopoulos B."/>
            <person name="Baker S."/>
            <person name="Barry K."/>
            <person name="Bills G."/>
            <person name="Bluhm B."/>
            <person name="Cannon C."/>
            <person name="Castanera R."/>
            <person name="Culley D."/>
            <person name="Daum C."/>
            <person name="Ezra D."/>
            <person name="Gonzalez J."/>
            <person name="Henrissat B."/>
            <person name="Kuo A."/>
            <person name="Liang C."/>
            <person name="Lipzen A."/>
            <person name="Lutzoni F."/>
            <person name="Magnuson J."/>
            <person name="Mondo S."/>
            <person name="Nolan M."/>
            <person name="Ohm R."/>
            <person name="Pangilinan J."/>
            <person name="Park H.-J."/>
            <person name="Ramirez L."/>
            <person name="Alfaro M."/>
            <person name="Sun H."/>
            <person name="Tritt A."/>
            <person name="Yoshinaga Y."/>
            <person name="Zwiers L.-H."/>
            <person name="Turgeon B."/>
            <person name="Goodwin S."/>
            <person name="Spatafora J."/>
            <person name="Crous P."/>
            <person name="Grigoriev I."/>
        </authorList>
    </citation>
    <scope>NUCLEOTIDE SEQUENCE</scope>
    <source>
        <strain evidence="1">CBS 525.71</strain>
    </source>
</reference>
<comment type="caution">
    <text evidence="1">The sequence shown here is derived from an EMBL/GenBank/DDBJ whole genome shotgun (WGS) entry which is preliminary data.</text>
</comment>
<proteinExistence type="predicted"/>
<name>A0ACB6RHH6_9PLEO</name>
<sequence length="361" mass="39585">MVLEGIFAVAKPAHVSSAEVLEKLQAIFASSQTFAPLLRHQPQRTSKSDDQVFKMGHGGTLDPLAAGVIIVGIGRGTKQLQKYLACTKSYDTTVLFGASTDSYDCTGVVAERVHCEHITKTLVEAKLAQFRGDILQAPPIYSALKINGKKACEYARKGQELPRQLESREMHVDDCTLLEWYEPGQHGFSYPGNKEPAAAPAARIRLTVCSGFYVRSFAHDLGIACQSRSHMATLLRTRQATYTTSDPPESPDLMPAITFADLDSGEEIWGPKIRPQLESWVAANPVATGHVNGRSEETRQRKAAEQGERPKQRFRGGFVADTKQERIKQQGGKYKGKWSRKAATGGPFQEPATKPVEDTAA</sequence>
<gene>
    <name evidence="1" type="ORF">BU25DRAFT_416184</name>
</gene>
<organism evidence="1 2">
    <name type="scientific">Macroventuria anomochaeta</name>
    <dbReference type="NCBI Taxonomy" id="301207"/>
    <lineage>
        <taxon>Eukaryota</taxon>
        <taxon>Fungi</taxon>
        <taxon>Dikarya</taxon>
        <taxon>Ascomycota</taxon>
        <taxon>Pezizomycotina</taxon>
        <taxon>Dothideomycetes</taxon>
        <taxon>Pleosporomycetidae</taxon>
        <taxon>Pleosporales</taxon>
        <taxon>Pleosporineae</taxon>
        <taxon>Didymellaceae</taxon>
        <taxon>Macroventuria</taxon>
    </lineage>
</organism>
<accession>A0ACB6RHH6</accession>
<dbReference type="Proteomes" id="UP000799754">
    <property type="component" value="Unassembled WGS sequence"/>
</dbReference>
<keyword evidence="2" id="KW-1185">Reference proteome</keyword>
<dbReference type="EMBL" id="MU006756">
    <property type="protein sequence ID" value="KAF2621410.1"/>
    <property type="molecule type" value="Genomic_DNA"/>
</dbReference>
<evidence type="ECO:0000313" key="2">
    <source>
        <dbReference type="Proteomes" id="UP000799754"/>
    </source>
</evidence>
<evidence type="ECO:0000313" key="1">
    <source>
        <dbReference type="EMBL" id="KAF2621410.1"/>
    </source>
</evidence>
<protein>
    <submittedName>
        <fullName evidence="1">tRNA pseudouridine synthase B</fullName>
    </submittedName>
</protein>